<dbReference type="PROSITE" id="PS50934">
    <property type="entry name" value="SWIRM"/>
    <property type="match status" value="1"/>
</dbReference>
<dbReference type="Proteomes" id="UP001152320">
    <property type="component" value="Chromosome 22"/>
</dbReference>
<keyword evidence="8" id="KW-0560">Oxidoreductase</keyword>
<dbReference type="AlphaFoldDB" id="A0A9Q0YGS5"/>
<evidence type="ECO:0000256" key="5">
    <source>
        <dbReference type="ARBA" id="ARBA00022771"/>
    </source>
</evidence>
<feature type="region of interest" description="Disordered" evidence="9">
    <location>
        <begin position="1"/>
        <end position="37"/>
    </location>
</feature>
<evidence type="ECO:0000256" key="9">
    <source>
        <dbReference type="SAM" id="MobiDB-lite"/>
    </source>
</evidence>
<dbReference type="EMBL" id="JAIZAY010000022">
    <property type="protein sequence ID" value="KAJ8020204.1"/>
    <property type="molecule type" value="Genomic_DNA"/>
</dbReference>
<dbReference type="SUPFAM" id="SSF51905">
    <property type="entry name" value="FAD/NAD(P)-binding domain"/>
    <property type="match status" value="1"/>
</dbReference>
<sequence length="805" mass="90644">MSARIKRKPAKYLEEGEIPAVQPPPAASPSPRPQVKRIKVEAKDDEKGIKKQYRSCEKQRCPAKIPICFANATERCAGGGYTSRWYHMSAGEHFCNECFDYYYRSHREGYKLLSDWKREWSKNGKTEPNLKTYMADQVLPYWVQCIKPACKKWRSLPPRIHLTREIASTFTCDNADFRAGVCDSCEWPQDPRVNQVLQETWLQLLMTPPLLKRSPAARFLSSYFPDGVGLSPTSVLLDEDKKEELNPYFQPFYQPDEQGRALCVCADVMDFDEVQAFPQFAKEQQMYLAVRNLILALWAINCKEFLTPTKCSQYLLVPGLVRISCTDLLQSVLVFLSKKGLVNTGLLSGMPPAVLEKMPPQQDKVVIVGAGAAGLAAARHLSNFGYEVTVMEARNRIGGRVWDVQNQSTTVGRGAQIINGCINNPFTMMCEQAGFEVQKLHHRCDLVEEGGQSVDSTSDKRVDFHFNAMLDAVAEWRKDKKLSEDVPLGKKLLEMHKNFQEETDVTFTPLEERLLQFHISNLEYACGSHLANVSSLHWDQNEAFPQFAGEHVLLPKGYSAILEKLSHGLDIRTNMEVTSIDYSAKDVVVKTKQGTEVTCSKVIITVPLSILQEASITFQPPLTSEKVKAIHSLGAGITEKVILEFPTRFWASRVQGTEYFGRLPVTDKDRGFFSVFYDMTGNSDKNDGYILMTVISGEAVEEMKKIGDDKVIANCLAYLKALFPNEDVPNPTNSFVTHWYNEPYSKMSYSYIKTGGSGEVYETIADSVNNKIFFAGEATNRLFPQTVTGAYLSGIREAIKIMENT</sequence>
<dbReference type="PRINTS" id="PR00419">
    <property type="entry name" value="ADXRDTASE"/>
</dbReference>
<evidence type="ECO:0000256" key="4">
    <source>
        <dbReference type="ARBA" id="ARBA00022723"/>
    </source>
</evidence>
<keyword evidence="3" id="KW-0285">Flavoprotein</keyword>
<evidence type="ECO:0000313" key="13">
    <source>
        <dbReference type="Proteomes" id="UP001152320"/>
    </source>
</evidence>
<evidence type="ECO:0000256" key="3">
    <source>
        <dbReference type="ARBA" id="ARBA00022630"/>
    </source>
</evidence>
<dbReference type="GO" id="GO:0140682">
    <property type="term" value="F:FAD-dependent H3K4me/H3K4me3 demethylase activity"/>
    <property type="evidence" value="ECO:0007669"/>
    <property type="project" value="UniProtKB-ARBA"/>
</dbReference>
<evidence type="ECO:0000259" key="11">
    <source>
        <dbReference type="PROSITE" id="PS51050"/>
    </source>
</evidence>
<feature type="compositionally biased region" description="Pro residues" evidence="9">
    <location>
        <begin position="21"/>
        <end position="32"/>
    </location>
</feature>
<dbReference type="GO" id="GO:0008270">
    <property type="term" value="F:zinc ion binding"/>
    <property type="evidence" value="ECO:0007669"/>
    <property type="project" value="UniProtKB-KW"/>
</dbReference>
<dbReference type="Gene3D" id="3.30.40.100">
    <property type="match status" value="1"/>
</dbReference>
<dbReference type="InterPro" id="IPR002937">
    <property type="entry name" value="Amino_oxidase"/>
</dbReference>
<keyword evidence="4" id="KW-0479">Metal-binding</keyword>
<dbReference type="Pfam" id="PF04433">
    <property type="entry name" value="SWIRM"/>
    <property type="match status" value="1"/>
</dbReference>
<dbReference type="Gene3D" id="1.10.10.10">
    <property type="entry name" value="Winged helix-like DNA-binding domain superfamily/Winged helix DNA-binding domain"/>
    <property type="match status" value="1"/>
</dbReference>
<dbReference type="PROSITE" id="PS51050">
    <property type="entry name" value="ZF_CW"/>
    <property type="match status" value="1"/>
</dbReference>
<dbReference type="PANTHER" id="PTHR10742:SF410">
    <property type="entry name" value="LYSINE-SPECIFIC HISTONE DEMETHYLASE 2"/>
    <property type="match status" value="1"/>
</dbReference>
<keyword evidence="5" id="KW-0863">Zinc-finger</keyword>
<dbReference type="InterPro" id="IPR007526">
    <property type="entry name" value="SWIRM"/>
</dbReference>
<dbReference type="Gene3D" id="3.50.50.60">
    <property type="entry name" value="FAD/NAD(P)-binding domain"/>
    <property type="match status" value="1"/>
</dbReference>
<evidence type="ECO:0000256" key="7">
    <source>
        <dbReference type="ARBA" id="ARBA00022833"/>
    </source>
</evidence>
<accession>A0A9Q0YGS5</accession>
<dbReference type="InterPro" id="IPR009057">
    <property type="entry name" value="Homeodomain-like_sf"/>
</dbReference>
<feature type="domain" description="CW-type" evidence="11">
    <location>
        <begin position="136"/>
        <end position="193"/>
    </location>
</feature>
<organism evidence="12 13">
    <name type="scientific">Holothuria leucospilota</name>
    <name type="common">Black long sea cucumber</name>
    <name type="synonym">Mertensiothuria leucospilota</name>
    <dbReference type="NCBI Taxonomy" id="206669"/>
    <lineage>
        <taxon>Eukaryota</taxon>
        <taxon>Metazoa</taxon>
        <taxon>Echinodermata</taxon>
        <taxon>Eleutherozoa</taxon>
        <taxon>Echinozoa</taxon>
        <taxon>Holothuroidea</taxon>
        <taxon>Aspidochirotacea</taxon>
        <taxon>Aspidochirotida</taxon>
        <taxon>Holothuriidae</taxon>
        <taxon>Holothuria</taxon>
    </lineage>
</organism>
<dbReference type="InterPro" id="IPR050281">
    <property type="entry name" value="Flavin_monoamine_oxidase"/>
</dbReference>
<comment type="caution">
    <text evidence="12">The sequence shown here is derived from an EMBL/GenBank/DDBJ whole genome shotgun (WGS) entry which is preliminary data.</text>
</comment>
<dbReference type="Gene3D" id="3.90.660.10">
    <property type="match status" value="1"/>
</dbReference>
<dbReference type="Pfam" id="PF07496">
    <property type="entry name" value="zf-CW"/>
    <property type="match status" value="1"/>
</dbReference>
<evidence type="ECO:0000259" key="10">
    <source>
        <dbReference type="PROSITE" id="PS50934"/>
    </source>
</evidence>
<dbReference type="SUPFAM" id="SSF46689">
    <property type="entry name" value="Homeodomain-like"/>
    <property type="match status" value="1"/>
</dbReference>
<dbReference type="OrthoDB" id="2219495at2759"/>
<evidence type="ECO:0000256" key="8">
    <source>
        <dbReference type="ARBA" id="ARBA00023002"/>
    </source>
</evidence>
<feature type="compositionally biased region" description="Basic residues" evidence="9">
    <location>
        <begin position="1"/>
        <end position="10"/>
    </location>
</feature>
<dbReference type="PANTHER" id="PTHR10742">
    <property type="entry name" value="FLAVIN MONOAMINE OXIDASE"/>
    <property type="match status" value="1"/>
</dbReference>
<evidence type="ECO:0000256" key="2">
    <source>
        <dbReference type="ARBA" id="ARBA00005995"/>
    </source>
</evidence>
<protein>
    <submittedName>
        <fullName evidence="12">Lysine-specific histone demethylase 1B</fullName>
    </submittedName>
</protein>
<evidence type="ECO:0000256" key="6">
    <source>
        <dbReference type="ARBA" id="ARBA00022827"/>
    </source>
</evidence>
<reference evidence="12" key="1">
    <citation type="submission" date="2021-10" db="EMBL/GenBank/DDBJ databases">
        <title>Tropical sea cucumber genome reveals ecological adaptation and Cuvierian tubules defense mechanism.</title>
        <authorList>
            <person name="Chen T."/>
        </authorList>
    </citation>
    <scope>NUCLEOTIDE SEQUENCE</scope>
    <source>
        <strain evidence="12">Nanhai2018</strain>
        <tissue evidence="12">Muscle</tissue>
    </source>
</reference>
<keyword evidence="13" id="KW-1185">Reference proteome</keyword>
<keyword evidence="6" id="KW-0274">FAD</keyword>
<evidence type="ECO:0000256" key="1">
    <source>
        <dbReference type="ARBA" id="ARBA00001974"/>
    </source>
</evidence>
<proteinExistence type="inferred from homology"/>
<keyword evidence="7" id="KW-0862">Zinc</keyword>
<comment type="similarity">
    <text evidence="2">Belongs to the flavin monoamine oxidase family.</text>
</comment>
<feature type="domain" description="SWIRM" evidence="10">
    <location>
        <begin position="255"/>
        <end position="353"/>
    </location>
</feature>
<dbReference type="InterPro" id="IPR036388">
    <property type="entry name" value="WH-like_DNA-bd_sf"/>
</dbReference>
<name>A0A9Q0YGS5_HOLLE</name>
<gene>
    <name evidence="12" type="ORF">HOLleu_39729</name>
</gene>
<dbReference type="SUPFAM" id="SSF54373">
    <property type="entry name" value="FAD-linked reductases, C-terminal domain"/>
    <property type="match status" value="1"/>
</dbReference>
<comment type="cofactor">
    <cofactor evidence="1">
        <name>FAD</name>
        <dbReference type="ChEBI" id="CHEBI:57692"/>
    </cofactor>
</comment>
<evidence type="ECO:0000313" key="12">
    <source>
        <dbReference type="EMBL" id="KAJ8020204.1"/>
    </source>
</evidence>
<dbReference type="InterPro" id="IPR036188">
    <property type="entry name" value="FAD/NAD-bd_sf"/>
</dbReference>
<dbReference type="Pfam" id="PF01593">
    <property type="entry name" value="Amino_oxidase"/>
    <property type="match status" value="1"/>
</dbReference>
<dbReference type="InterPro" id="IPR011124">
    <property type="entry name" value="Znf_CW"/>
</dbReference>